<proteinExistence type="predicted"/>
<keyword evidence="2" id="KW-1185">Reference proteome</keyword>
<dbReference type="InterPro" id="IPR011852">
    <property type="entry name" value="TRAP_TAXI"/>
</dbReference>
<comment type="caution">
    <text evidence="1">The sequence shown here is derived from an EMBL/GenBank/DDBJ whole genome shotgun (WGS) entry which is preliminary data.</text>
</comment>
<reference evidence="1" key="1">
    <citation type="submission" date="2022-04" db="EMBL/GenBank/DDBJ databases">
        <title>Desulfatitalea alkaliphila sp. nov., a novel anaerobic sulfate-reducing bacterium isolated from terrestrial mud volcano, Taman Peninsula, Russia.</title>
        <authorList>
            <person name="Khomyakova M.A."/>
            <person name="Merkel A.Y."/>
            <person name="Slobodkin A.I."/>
        </authorList>
    </citation>
    <scope>NUCLEOTIDE SEQUENCE</scope>
    <source>
        <strain evidence="1">M08but</strain>
    </source>
</reference>
<accession>A0AA41UJ22</accession>
<gene>
    <name evidence="1" type="ORF">MRX98_08955</name>
</gene>
<dbReference type="NCBIfam" id="TIGR02122">
    <property type="entry name" value="TRAP_TAXI"/>
    <property type="match status" value="1"/>
</dbReference>
<dbReference type="Gene3D" id="3.40.190.10">
    <property type="entry name" value="Periplasmic binding protein-like II"/>
    <property type="match status" value="2"/>
</dbReference>
<dbReference type="PANTHER" id="PTHR42941">
    <property type="entry name" value="SLL1037 PROTEIN"/>
    <property type="match status" value="1"/>
</dbReference>
<evidence type="ECO:0000313" key="2">
    <source>
        <dbReference type="Proteomes" id="UP001165427"/>
    </source>
</evidence>
<dbReference type="PANTHER" id="PTHR42941:SF1">
    <property type="entry name" value="SLL1037 PROTEIN"/>
    <property type="match status" value="1"/>
</dbReference>
<sequence length="298" mass="32739">MAQRIQQYTFGSASASGAWYPLAVAMSKVINDNVPGYHVTGVTTAGASRENIMRIHRREMELGWTTADFLRKGYNGMDPFEATQDVLGWFAAYPGIFTIVARSATGAKKISDLKGMTIATSTPGSMTQINNDEIIFPAHGLLPGRDYRSEQIQFDDAIQKLIDGHIDACSYFMGAGVPGFTRMAESTRLNFIPIEESAKAAIQSKEGALYFDYLPANTYRGQKEPVEYAMLAYTMCCGAYLEDEFMYKATKAIMDNLGFITSASAVFKDTKPQKVYDGMPIPVHPGAAKYYAEHGVAI</sequence>
<dbReference type="AlphaFoldDB" id="A0AA41UJ22"/>
<name>A0AA41UJ22_9BACT</name>
<dbReference type="EMBL" id="JALJRB010000008">
    <property type="protein sequence ID" value="MCJ8500699.1"/>
    <property type="molecule type" value="Genomic_DNA"/>
</dbReference>
<organism evidence="1 2">
    <name type="scientific">Desulfatitalea alkaliphila</name>
    <dbReference type="NCBI Taxonomy" id="2929485"/>
    <lineage>
        <taxon>Bacteria</taxon>
        <taxon>Pseudomonadati</taxon>
        <taxon>Thermodesulfobacteriota</taxon>
        <taxon>Desulfobacteria</taxon>
        <taxon>Desulfobacterales</taxon>
        <taxon>Desulfosarcinaceae</taxon>
        <taxon>Desulfatitalea</taxon>
    </lineage>
</organism>
<protein>
    <submittedName>
        <fullName evidence="1">TAXI family TRAP transporter solute-binding subunit</fullName>
    </submittedName>
</protein>
<dbReference type="SUPFAM" id="SSF53850">
    <property type="entry name" value="Periplasmic binding protein-like II"/>
    <property type="match status" value="1"/>
</dbReference>
<dbReference type="Pfam" id="PF16868">
    <property type="entry name" value="NMT1_3"/>
    <property type="match status" value="1"/>
</dbReference>
<dbReference type="Proteomes" id="UP001165427">
    <property type="component" value="Unassembled WGS sequence"/>
</dbReference>
<evidence type="ECO:0000313" key="1">
    <source>
        <dbReference type="EMBL" id="MCJ8500699.1"/>
    </source>
</evidence>